<reference evidence="2 3" key="1">
    <citation type="journal article" date="2024" name="Ann. Entomol. Soc. Am.">
        <title>Genomic analyses of the southern and eastern yellowjacket wasps (Hymenoptera: Vespidae) reveal evolutionary signatures of social life.</title>
        <authorList>
            <person name="Catto M.A."/>
            <person name="Caine P.B."/>
            <person name="Orr S.E."/>
            <person name="Hunt B.G."/>
            <person name="Goodisman M.A.D."/>
        </authorList>
    </citation>
    <scope>NUCLEOTIDE SEQUENCE [LARGE SCALE GENOMIC DNA]</scope>
    <source>
        <strain evidence="2">233</strain>
        <tissue evidence="2">Head and thorax</tissue>
    </source>
</reference>
<feature type="region of interest" description="Disordered" evidence="1">
    <location>
        <begin position="1256"/>
        <end position="1302"/>
    </location>
</feature>
<feature type="compositionally biased region" description="Polar residues" evidence="1">
    <location>
        <begin position="782"/>
        <end position="797"/>
    </location>
</feature>
<feature type="compositionally biased region" description="Low complexity" evidence="1">
    <location>
        <begin position="990"/>
        <end position="1003"/>
    </location>
</feature>
<protein>
    <submittedName>
        <fullName evidence="2">Uncharacterized protein</fullName>
    </submittedName>
</protein>
<feature type="compositionally biased region" description="Low complexity" evidence="1">
    <location>
        <begin position="574"/>
        <end position="584"/>
    </location>
</feature>
<feature type="region of interest" description="Disordered" evidence="1">
    <location>
        <begin position="1221"/>
        <end position="1243"/>
    </location>
</feature>
<feature type="compositionally biased region" description="Low complexity" evidence="1">
    <location>
        <begin position="800"/>
        <end position="819"/>
    </location>
</feature>
<feature type="region of interest" description="Disordered" evidence="1">
    <location>
        <begin position="865"/>
        <end position="956"/>
    </location>
</feature>
<feature type="region of interest" description="Disordered" evidence="1">
    <location>
        <begin position="988"/>
        <end position="1062"/>
    </location>
</feature>
<gene>
    <name evidence="2" type="ORF">V1478_015366</name>
</gene>
<feature type="region of interest" description="Disordered" evidence="1">
    <location>
        <begin position="200"/>
        <end position="270"/>
    </location>
</feature>
<organism evidence="2 3">
    <name type="scientific">Vespula squamosa</name>
    <name type="common">Southern yellow jacket</name>
    <name type="synonym">Wasp</name>
    <dbReference type="NCBI Taxonomy" id="30214"/>
    <lineage>
        <taxon>Eukaryota</taxon>
        <taxon>Metazoa</taxon>
        <taxon>Ecdysozoa</taxon>
        <taxon>Arthropoda</taxon>
        <taxon>Hexapoda</taxon>
        <taxon>Insecta</taxon>
        <taxon>Pterygota</taxon>
        <taxon>Neoptera</taxon>
        <taxon>Endopterygota</taxon>
        <taxon>Hymenoptera</taxon>
        <taxon>Apocrita</taxon>
        <taxon>Aculeata</taxon>
        <taxon>Vespoidea</taxon>
        <taxon>Vespidae</taxon>
        <taxon>Vespinae</taxon>
        <taxon>Vespula</taxon>
    </lineage>
</organism>
<feature type="compositionally biased region" description="Basic and acidic residues" evidence="1">
    <location>
        <begin position="1077"/>
        <end position="1095"/>
    </location>
</feature>
<feature type="region of interest" description="Disordered" evidence="1">
    <location>
        <begin position="351"/>
        <end position="417"/>
    </location>
</feature>
<feature type="region of interest" description="Disordered" evidence="1">
    <location>
        <begin position="707"/>
        <end position="837"/>
    </location>
</feature>
<feature type="compositionally biased region" description="Polar residues" evidence="1">
    <location>
        <begin position="737"/>
        <end position="747"/>
    </location>
</feature>
<proteinExistence type="predicted"/>
<feature type="region of interest" description="Disordered" evidence="1">
    <location>
        <begin position="1077"/>
        <end position="1122"/>
    </location>
</feature>
<comment type="caution">
    <text evidence="2">The sequence shown here is derived from an EMBL/GenBank/DDBJ whole genome shotgun (WGS) entry which is preliminary data.</text>
</comment>
<feature type="compositionally biased region" description="Pro residues" evidence="1">
    <location>
        <begin position="211"/>
        <end position="222"/>
    </location>
</feature>
<feature type="region of interest" description="Disordered" evidence="1">
    <location>
        <begin position="1"/>
        <end position="22"/>
    </location>
</feature>
<feature type="compositionally biased region" description="Basic and acidic residues" evidence="1">
    <location>
        <begin position="1039"/>
        <end position="1053"/>
    </location>
</feature>
<name>A0ABD2A4W0_VESSQ</name>
<dbReference type="PANTHER" id="PTHR47644">
    <property type="entry name" value="AGAP008221-PA"/>
    <property type="match status" value="1"/>
</dbReference>
<dbReference type="Proteomes" id="UP001607302">
    <property type="component" value="Unassembled WGS sequence"/>
</dbReference>
<keyword evidence="3" id="KW-1185">Reference proteome</keyword>
<accession>A0ABD2A4W0</accession>
<evidence type="ECO:0000256" key="1">
    <source>
        <dbReference type="SAM" id="MobiDB-lite"/>
    </source>
</evidence>
<dbReference type="EMBL" id="JAUDFV010000155">
    <property type="protein sequence ID" value="KAL2715668.1"/>
    <property type="molecule type" value="Genomic_DNA"/>
</dbReference>
<feature type="compositionally biased region" description="Low complexity" evidence="1">
    <location>
        <begin position="826"/>
        <end position="837"/>
    </location>
</feature>
<feature type="compositionally biased region" description="Low complexity" evidence="1">
    <location>
        <begin position="889"/>
        <end position="901"/>
    </location>
</feature>
<feature type="compositionally biased region" description="Low complexity" evidence="1">
    <location>
        <begin position="353"/>
        <end position="367"/>
    </location>
</feature>
<feature type="compositionally biased region" description="Low complexity" evidence="1">
    <location>
        <begin position="1016"/>
        <end position="1033"/>
    </location>
</feature>
<feature type="region of interest" description="Disordered" evidence="1">
    <location>
        <begin position="574"/>
        <end position="599"/>
    </location>
</feature>
<evidence type="ECO:0000313" key="2">
    <source>
        <dbReference type="EMBL" id="KAL2715668.1"/>
    </source>
</evidence>
<feature type="compositionally biased region" description="Basic and acidic residues" evidence="1">
    <location>
        <begin position="368"/>
        <end position="386"/>
    </location>
</feature>
<dbReference type="PANTHER" id="PTHR47644:SF1">
    <property type="entry name" value="PDZ DOMAIN-CONTAINING PROTEIN"/>
    <property type="match status" value="1"/>
</dbReference>
<feature type="compositionally biased region" description="Basic and acidic residues" evidence="1">
    <location>
        <begin position="923"/>
        <end position="936"/>
    </location>
</feature>
<sequence>MVKAPTMGPTGGPQGIRKIHPSPEIAMNPRNLQAATTNLTPTALRSEANTLGATTHAFHPQVDVSTQVDLHGSDWDRRATPLYSREDIKEQYCITSRQLDAVEKSTGGFFGCLSTRGLSPCSSTRNSILSACVRSAPSDENLCDAPYPRYLQIMYQQPYTNFSRGLSRYHFEDDIEVFRRKPRPFCTISDPKKYMWLPEDEESTRMEGPRPVLPPAPPPPSSQGPQAPKTKHVSFARSHTLTSFDVPRSISPPKLHNPERLIDSKPTMQNTTLSSNLPLVHSYAPLIREKFPKRGVMKTQATQTEIPAGFRGRVPPVTLSPRTIHRVKMVSQGAQTNGLFNGRKLTKSYSEAGQLGTPLGGLQTSSGSKEEIEHEPLHRTQSEEPPRSPFIVDTPPPHLPSYAITEDESLPNGDIDGPLCPDQRQKSIELEDQEILIDFKPAPVSPDARAILNRLSTPTRRFLPLQKTLSDGEIRVERRELVGEAGEPSYPHTCRRNHQDPWSRTVRTSVEFSSTPEDLSLLRVPSPQDDHHEEEFHENLIRRGLFRKRSVSLEDGVQGPLSGDFMLPRSLPTSPTSPTMLSNLNDTTAPRRIPQSPKDELPLTHRLSHVGKIFIPGVTSRTSPVTGIIGTSPFASSDSLANDITRDHSDGIWNESQATVLQADSLALLTPKRRLLLLLQHQQDSSMDTEALDAEDVKEMHTPSPRIRLEPATPVQPLTPRLKHLSTKANYLRVETADTSATTSNGRARTGFRRSSPAPPLSQPQSQSSSEFCLSLARTDSGGRTNTDLSETSTTEDYFTANTSTETGTTTGTSATTSSWSRPPQTSSAAASASAPASTTATAAEGSSFESASSIYSLARSEAVVEEPCSPRPIEEETEDPFSLEELLSPARSTSSSSSGSYDLKDAMATMQELDQTAPESGHVSEAELDKDEGHRSSSGGYAESPPDQHAWNEEERRRRRKLFTLDLTNGITGTESEHITESLYLENVSVPSRSRSKQTSSRSPHRNNRKRDNGQLQQIQQQQQKQQQQQQQPGSRSPQKEEWRIEQSEDGTHAATSDDSSCSHYYRMHHHHHYHMYRDTGDNSRHRRTRDSPRRKNGGYIPARRRSNEDKNAAITGSLPRRRSRIADDVCSNRLSLGRYQRSPGHEYRAVIIDRQSPEARLKALSAESLRSVSPGSDSVFYSEGADQPYIAVATLDEPHCHHCGRKIYFEVSEEIVKPPADFADSPEGHRSTSSKHGSSQRLYKKFDKRYRLEDRSDRRHRRSSAGRSDIRAKSEERAGPRSGSRGSIDETAAGRKRLQVRSTDASMEILTGREDEDDYVEPYTEGEWIYIGDVEESHVWRRPDSRDGEDDILESVLKERRGSQESTESERNFRKKYQAATHRMVHRKSSGEMYRRIQTKNFGEIAGFYFTHFPSDLPSFFI</sequence>
<evidence type="ECO:0000313" key="3">
    <source>
        <dbReference type="Proteomes" id="UP001607302"/>
    </source>
</evidence>
<feature type="compositionally biased region" description="Basic and acidic residues" evidence="1">
    <location>
        <begin position="1270"/>
        <end position="1281"/>
    </location>
</feature>